<evidence type="ECO:0008006" key="3">
    <source>
        <dbReference type="Google" id="ProtNLM"/>
    </source>
</evidence>
<sequence length="283" mass="32933">MAVIDSILFESILDYSRCYFVCARDLFESLNLSSDWRKSNVGVTLNFSCRKPIGQLIPPWPSGPTLSTMSGVTAGSVPSIDPEVLELQKKLYKEQLIRQATLKRGSKFYPINIEPFALERDRLALPFTDQDRAMRKQWLKDQALSDREPVDIPEWTRVNIFRRVYRKPFDAITNLVRPILVRLILLSNLSLQGPEYSRYFRWNLPKVVVGLSITWLLWYRVKYTPSTWEDGRRGFRVQRAYKPSIYPGQPDFPDSPLLTREFGMEDFEKRTVFRGEKLVTSGP</sequence>
<dbReference type="EMBL" id="LUCH01017490">
    <property type="protein sequence ID" value="KAF5394936.1"/>
    <property type="molecule type" value="Genomic_DNA"/>
</dbReference>
<evidence type="ECO:0000313" key="1">
    <source>
        <dbReference type="EMBL" id="KAF5394936.1"/>
    </source>
</evidence>
<evidence type="ECO:0000313" key="2">
    <source>
        <dbReference type="Proteomes" id="UP000748531"/>
    </source>
</evidence>
<dbReference type="GO" id="GO:0006120">
    <property type="term" value="P:mitochondrial electron transport, NADH to ubiquinone"/>
    <property type="evidence" value="ECO:0007669"/>
    <property type="project" value="InterPro"/>
</dbReference>
<accession>A0A8J4SZQ5</accession>
<reference evidence="1" key="1">
    <citation type="submission" date="2019-05" db="EMBL/GenBank/DDBJ databases">
        <title>Annotation for the trematode Paragonimus heterotremus.</title>
        <authorList>
            <person name="Choi Y.-J."/>
        </authorList>
    </citation>
    <scope>NUCLEOTIDE SEQUENCE</scope>
    <source>
        <strain evidence="1">LC</strain>
    </source>
</reference>
<gene>
    <name evidence="1" type="ORF">PHET_09376</name>
</gene>
<protein>
    <recommendedName>
        <fullName evidence="3">Complex I-B17</fullName>
    </recommendedName>
</protein>
<organism evidence="1 2">
    <name type="scientific">Paragonimus heterotremus</name>
    <dbReference type="NCBI Taxonomy" id="100268"/>
    <lineage>
        <taxon>Eukaryota</taxon>
        <taxon>Metazoa</taxon>
        <taxon>Spiralia</taxon>
        <taxon>Lophotrochozoa</taxon>
        <taxon>Platyhelminthes</taxon>
        <taxon>Trematoda</taxon>
        <taxon>Digenea</taxon>
        <taxon>Plagiorchiida</taxon>
        <taxon>Troglotremata</taxon>
        <taxon>Troglotrematidae</taxon>
        <taxon>Paragonimus</taxon>
    </lineage>
</organism>
<dbReference type="Pfam" id="PF09782">
    <property type="entry name" value="NDUF_B6"/>
    <property type="match status" value="1"/>
</dbReference>
<dbReference type="OrthoDB" id="5824032at2759"/>
<comment type="caution">
    <text evidence="1">The sequence shown here is derived from an EMBL/GenBank/DDBJ whole genome shotgun (WGS) entry which is preliminary data.</text>
</comment>
<dbReference type="PANTHER" id="PTHR21106:SF2">
    <property type="entry name" value="NADH DEHYDROGENASE [UBIQUINONE] 1 BETA SUBCOMPLEX SUBUNIT 6"/>
    <property type="match status" value="1"/>
</dbReference>
<dbReference type="InterPro" id="IPR019174">
    <property type="entry name" value="NADH_DH_b-subcmplx_su6"/>
</dbReference>
<name>A0A8J4SZQ5_9TREM</name>
<dbReference type="GO" id="GO:0005739">
    <property type="term" value="C:mitochondrion"/>
    <property type="evidence" value="ECO:0007669"/>
    <property type="project" value="GOC"/>
</dbReference>
<dbReference type="PANTHER" id="PTHR21106">
    <property type="entry name" value="NADH DEHYDROGENASE [UBIQUINONE] 1 BETA SUBCOMPLEX SUBUNIT 6"/>
    <property type="match status" value="1"/>
</dbReference>
<proteinExistence type="predicted"/>
<dbReference type="AlphaFoldDB" id="A0A8J4SZQ5"/>
<keyword evidence="2" id="KW-1185">Reference proteome</keyword>
<dbReference type="Proteomes" id="UP000748531">
    <property type="component" value="Unassembled WGS sequence"/>
</dbReference>